<feature type="transmembrane region" description="Helical" evidence="1">
    <location>
        <begin position="12"/>
        <end position="30"/>
    </location>
</feature>
<comment type="caution">
    <text evidence="3">The sequence shown here is derived from an EMBL/GenBank/DDBJ whole genome shotgun (WGS) entry which is preliminary data.</text>
</comment>
<dbReference type="Gene3D" id="3.10.350.10">
    <property type="entry name" value="LysM domain"/>
    <property type="match status" value="1"/>
</dbReference>
<feature type="domain" description="LysM" evidence="2">
    <location>
        <begin position="36"/>
        <end position="85"/>
    </location>
</feature>
<dbReference type="Proteomes" id="UP001597568">
    <property type="component" value="Unassembled WGS sequence"/>
</dbReference>
<dbReference type="Pfam" id="PF01476">
    <property type="entry name" value="LysM"/>
    <property type="match status" value="1"/>
</dbReference>
<protein>
    <submittedName>
        <fullName evidence="3">LysM peptidoglycan-binding domain-containing protein</fullName>
    </submittedName>
</protein>
<accession>A0ABW5XYD1</accession>
<keyword evidence="1" id="KW-1133">Transmembrane helix</keyword>
<evidence type="ECO:0000313" key="3">
    <source>
        <dbReference type="EMBL" id="MFD2868034.1"/>
    </source>
</evidence>
<organism evidence="3 4">
    <name type="scientific">Kurthia populi</name>
    <dbReference type="NCBI Taxonomy" id="1562132"/>
    <lineage>
        <taxon>Bacteria</taxon>
        <taxon>Bacillati</taxon>
        <taxon>Bacillota</taxon>
        <taxon>Bacilli</taxon>
        <taxon>Bacillales</taxon>
        <taxon>Caryophanaceae</taxon>
        <taxon>Kurthia</taxon>
    </lineage>
</organism>
<dbReference type="PROSITE" id="PS51782">
    <property type="entry name" value="LYSM"/>
    <property type="match status" value="1"/>
</dbReference>
<proteinExistence type="predicted"/>
<evidence type="ECO:0000259" key="2">
    <source>
        <dbReference type="PROSITE" id="PS51782"/>
    </source>
</evidence>
<evidence type="ECO:0000313" key="4">
    <source>
        <dbReference type="Proteomes" id="UP001597568"/>
    </source>
</evidence>
<evidence type="ECO:0000256" key="1">
    <source>
        <dbReference type="SAM" id="Phobius"/>
    </source>
</evidence>
<dbReference type="EMBL" id="JBHUOR010000033">
    <property type="protein sequence ID" value="MFD2868034.1"/>
    <property type="molecule type" value="Genomic_DNA"/>
</dbReference>
<reference evidence="4" key="1">
    <citation type="journal article" date="2019" name="Int. J. Syst. Evol. Microbiol.">
        <title>The Global Catalogue of Microorganisms (GCM) 10K type strain sequencing project: providing services to taxonomists for standard genome sequencing and annotation.</title>
        <authorList>
            <consortium name="The Broad Institute Genomics Platform"/>
            <consortium name="The Broad Institute Genome Sequencing Center for Infectious Disease"/>
            <person name="Wu L."/>
            <person name="Ma J."/>
        </authorList>
    </citation>
    <scope>NUCLEOTIDE SEQUENCE [LARGE SCALE GENOMIC DNA]</scope>
    <source>
        <strain evidence="4">KCTC 33522</strain>
    </source>
</reference>
<keyword evidence="4" id="KW-1185">Reference proteome</keyword>
<name>A0ABW5XYD1_9BACL</name>
<sequence>MIKWMKKNGATAGISAIVVWSMLLTIHGLFDTTDFGIIQVEDGDTLWTLAERYKGDMDREDWILSVKRENAIYEDRLYVGDELNVPNGHHNIEQIEVATNK</sequence>
<keyword evidence="1" id="KW-0472">Membrane</keyword>
<dbReference type="InterPro" id="IPR036779">
    <property type="entry name" value="LysM_dom_sf"/>
</dbReference>
<dbReference type="InterPro" id="IPR018392">
    <property type="entry name" value="LysM"/>
</dbReference>
<keyword evidence="1" id="KW-0812">Transmembrane</keyword>
<dbReference type="RefSeq" id="WP_126990699.1">
    <property type="nucleotide sequence ID" value="NZ_JBHUOR010000033.1"/>
</dbReference>
<gene>
    <name evidence="3" type="ORF">ACFSY7_05950</name>
</gene>